<dbReference type="EMBL" id="MU251662">
    <property type="protein sequence ID" value="KAG9230565.1"/>
    <property type="molecule type" value="Genomic_DNA"/>
</dbReference>
<gene>
    <name evidence="4" type="ORF">BJ875DRAFT_384845</name>
</gene>
<evidence type="ECO:0000256" key="3">
    <source>
        <dbReference type="PIRNR" id="PIRNR006221"/>
    </source>
</evidence>
<dbReference type="GO" id="GO:0016301">
    <property type="term" value="F:kinase activity"/>
    <property type="evidence" value="ECO:0007669"/>
    <property type="project" value="UniProtKB-UniRule"/>
</dbReference>
<sequence>MSPHIDPAILAALSLDAATTTIVSHGSSGFASTSKIVSKREDGGEKLYFVKQGRGRGIEDMFKGEHTSLNAIHTIIPTLCPKSHAHGPLRNSSGFFLATDFLDLNPKPSAPSSNTSSGLSLAQKLAKLHTTRAPIPEGYDKPQFGFPVLTCCGDTVQDNSFQDSWATFYANNRLRRILKTIESNHGPDPSLHSLVERTATAIVPRLLRDGHLKSSSTGGNIQPVLVHGDLWSGNHGKGSIDGGGVEEVVYDPSASWSHGEFEFGIMGMFGGFGEGFEGEYYEAKEGLREGGRDEPVGEWRDRRRLYELYHHLNHYSIFGRGYRGGAMSTMEGLITKYGDEAVL</sequence>
<dbReference type="PANTHER" id="PTHR12149:SF8">
    <property type="entry name" value="PROTEIN-RIBULOSAMINE 3-KINASE"/>
    <property type="match status" value="1"/>
</dbReference>
<keyword evidence="3" id="KW-0418">Kinase</keyword>
<dbReference type="PIRSF" id="PIRSF006221">
    <property type="entry name" value="Ketosamine-3-kinase"/>
    <property type="match status" value="1"/>
</dbReference>
<protein>
    <recommendedName>
        <fullName evidence="1">protein-ribulosamine 3-kinase</fullName>
        <ecNumber evidence="1">2.7.1.172</ecNumber>
    </recommendedName>
</protein>
<keyword evidence="3" id="KW-0808">Transferase</keyword>
<proteinExistence type="inferred from homology"/>
<dbReference type="Gene3D" id="3.90.1200.10">
    <property type="match status" value="1"/>
</dbReference>
<dbReference type="InterPro" id="IPR016477">
    <property type="entry name" value="Fructo-/Ketosamine-3-kinase"/>
</dbReference>
<dbReference type="AlphaFoldDB" id="A0A9P8C252"/>
<evidence type="ECO:0000313" key="4">
    <source>
        <dbReference type="EMBL" id="KAG9230565.1"/>
    </source>
</evidence>
<dbReference type="Proteomes" id="UP000824998">
    <property type="component" value="Unassembled WGS sequence"/>
</dbReference>
<dbReference type="FunFam" id="3.90.1200.10:FF:000018">
    <property type="entry name" value="Fructosamine-3-kinase, putative"/>
    <property type="match status" value="1"/>
</dbReference>
<accession>A0A9P8C252</accession>
<name>A0A9P8C252_9HELO</name>
<comment type="caution">
    <text evidence="4">The sequence shown here is derived from an EMBL/GenBank/DDBJ whole genome shotgun (WGS) entry which is preliminary data.</text>
</comment>
<dbReference type="InterPro" id="IPR011009">
    <property type="entry name" value="Kinase-like_dom_sf"/>
</dbReference>
<dbReference type="GO" id="GO:0102193">
    <property type="term" value="F:protein-ribulosamine 3-kinase activity"/>
    <property type="evidence" value="ECO:0007669"/>
    <property type="project" value="UniProtKB-EC"/>
</dbReference>
<evidence type="ECO:0000256" key="1">
    <source>
        <dbReference type="ARBA" id="ARBA00011961"/>
    </source>
</evidence>
<evidence type="ECO:0000256" key="2">
    <source>
        <dbReference type="ARBA" id="ARBA00048655"/>
    </source>
</evidence>
<dbReference type="SUPFAM" id="SSF56112">
    <property type="entry name" value="Protein kinase-like (PK-like)"/>
    <property type="match status" value="1"/>
</dbReference>
<dbReference type="PANTHER" id="PTHR12149">
    <property type="entry name" value="FRUCTOSAMINE 3 KINASE-RELATED PROTEIN"/>
    <property type="match status" value="1"/>
</dbReference>
<dbReference type="EC" id="2.7.1.172" evidence="1"/>
<dbReference type="Pfam" id="PF03881">
    <property type="entry name" value="Fructosamin_kin"/>
    <property type="match status" value="1"/>
</dbReference>
<comment type="similarity">
    <text evidence="3">Belongs to the fructosamine kinase family.</text>
</comment>
<evidence type="ECO:0000313" key="5">
    <source>
        <dbReference type="Proteomes" id="UP000824998"/>
    </source>
</evidence>
<comment type="catalytic activity">
    <reaction evidence="2">
        <text>N(6)-D-ribulosyl-L-lysyl-[protein] + ATP = N(6)-(3-O-phospho-D-ribulosyl)-L-lysyl-[protein] + ADP + H(+)</text>
        <dbReference type="Rhea" id="RHEA:48432"/>
        <dbReference type="Rhea" id="RHEA-COMP:12103"/>
        <dbReference type="Rhea" id="RHEA-COMP:12104"/>
        <dbReference type="ChEBI" id="CHEBI:15378"/>
        <dbReference type="ChEBI" id="CHEBI:30616"/>
        <dbReference type="ChEBI" id="CHEBI:90418"/>
        <dbReference type="ChEBI" id="CHEBI:90420"/>
        <dbReference type="ChEBI" id="CHEBI:456216"/>
        <dbReference type="EC" id="2.7.1.172"/>
    </reaction>
    <physiologicalReaction direction="left-to-right" evidence="2">
        <dbReference type="Rhea" id="RHEA:48433"/>
    </physiologicalReaction>
</comment>
<reference evidence="4" key="1">
    <citation type="journal article" date="2021" name="IMA Fungus">
        <title>Genomic characterization of three marine fungi, including Emericellopsis atlantica sp. nov. with signatures of a generalist lifestyle and marine biomass degradation.</title>
        <authorList>
            <person name="Hagestad O.C."/>
            <person name="Hou L."/>
            <person name="Andersen J.H."/>
            <person name="Hansen E.H."/>
            <person name="Altermark B."/>
            <person name="Li C."/>
            <person name="Kuhnert E."/>
            <person name="Cox R.J."/>
            <person name="Crous P.W."/>
            <person name="Spatafora J.W."/>
            <person name="Lail K."/>
            <person name="Amirebrahimi M."/>
            <person name="Lipzen A."/>
            <person name="Pangilinan J."/>
            <person name="Andreopoulos W."/>
            <person name="Hayes R.D."/>
            <person name="Ng V."/>
            <person name="Grigoriev I.V."/>
            <person name="Jackson S.A."/>
            <person name="Sutton T.D.S."/>
            <person name="Dobson A.D.W."/>
            <person name="Rama T."/>
        </authorList>
    </citation>
    <scope>NUCLEOTIDE SEQUENCE</scope>
    <source>
        <strain evidence="4">TRa018bII</strain>
    </source>
</reference>
<organism evidence="4 5">
    <name type="scientific">Amylocarpus encephaloides</name>
    <dbReference type="NCBI Taxonomy" id="45428"/>
    <lineage>
        <taxon>Eukaryota</taxon>
        <taxon>Fungi</taxon>
        <taxon>Dikarya</taxon>
        <taxon>Ascomycota</taxon>
        <taxon>Pezizomycotina</taxon>
        <taxon>Leotiomycetes</taxon>
        <taxon>Helotiales</taxon>
        <taxon>Helotiales incertae sedis</taxon>
        <taxon>Amylocarpus</taxon>
    </lineage>
</organism>
<keyword evidence="5" id="KW-1185">Reference proteome</keyword>
<dbReference type="OrthoDB" id="5772781at2759"/>